<dbReference type="Gene3D" id="3.10.310.30">
    <property type="match status" value="1"/>
</dbReference>
<dbReference type="PANTHER" id="PTHR47618:SF1">
    <property type="entry name" value="BIFUNCTIONAL OLIGORIBONUCLEASE AND PAP PHOSPHATASE NRNA"/>
    <property type="match status" value="1"/>
</dbReference>
<comment type="caution">
    <text evidence="3">The sequence shown here is derived from an EMBL/GenBank/DDBJ whole genome shotgun (WGS) entry which is preliminary data.</text>
</comment>
<feature type="domain" description="DHHA1" evidence="2">
    <location>
        <begin position="222"/>
        <end position="308"/>
    </location>
</feature>
<name>A0A645AYX0_9ZZZZ</name>
<protein>
    <submittedName>
        <fullName evidence="3">Bifunctional oligoribonuclease and PAP phosphatase NrnA</fullName>
        <ecNumber evidence="3">3.1.-.-</ecNumber>
    </submittedName>
</protein>
<dbReference type="EC" id="3.1.-.-" evidence="3"/>
<dbReference type="InterPro" id="IPR051319">
    <property type="entry name" value="Oligoribo/pAp-PDE_c-di-AMP_PDE"/>
</dbReference>
<accession>A0A645AYX0</accession>
<dbReference type="AlphaFoldDB" id="A0A645AYX0"/>
<dbReference type="InterPro" id="IPR003156">
    <property type="entry name" value="DHHA1_dom"/>
</dbReference>
<proteinExistence type="predicted"/>
<keyword evidence="3" id="KW-0378">Hydrolase</keyword>
<reference evidence="3" key="1">
    <citation type="submission" date="2019-08" db="EMBL/GenBank/DDBJ databases">
        <authorList>
            <person name="Kucharzyk K."/>
            <person name="Murdoch R.W."/>
            <person name="Higgins S."/>
            <person name="Loffler F."/>
        </authorList>
    </citation>
    <scope>NUCLEOTIDE SEQUENCE</scope>
</reference>
<dbReference type="InterPro" id="IPR001667">
    <property type="entry name" value="DDH_dom"/>
</dbReference>
<dbReference type="InterPro" id="IPR038763">
    <property type="entry name" value="DHH_sf"/>
</dbReference>
<organism evidence="3">
    <name type="scientific">bioreactor metagenome</name>
    <dbReference type="NCBI Taxonomy" id="1076179"/>
    <lineage>
        <taxon>unclassified sequences</taxon>
        <taxon>metagenomes</taxon>
        <taxon>ecological metagenomes</taxon>
    </lineage>
</organism>
<dbReference type="PANTHER" id="PTHR47618">
    <property type="entry name" value="BIFUNCTIONAL OLIGORIBONUCLEASE AND PAP PHOSPHATASE NRNA"/>
    <property type="match status" value="1"/>
</dbReference>
<dbReference type="GO" id="GO:0016787">
    <property type="term" value="F:hydrolase activity"/>
    <property type="evidence" value="ECO:0007669"/>
    <property type="project" value="UniProtKB-KW"/>
</dbReference>
<evidence type="ECO:0000259" key="1">
    <source>
        <dbReference type="Pfam" id="PF01368"/>
    </source>
</evidence>
<dbReference type="Gene3D" id="3.90.1640.10">
    <property type="entry name" value="inorganic pyrophosphatase (n-terminal core)"/>
    <property type="match status" value="1"/>
</dbReference>
<dbReference type="Pfam" id="PF01368">
    <property type="entry name" value="DHH"/>
    <property type="match status" value="1"/>
</dbReference>
<dbReference type="EMBL" id="VSSQ01014928">
    <property type="protein sequence ID" value="MPM54714.1"/>
    <property type="molecule type" value="Genomic_DNA"/>
</dbReference>
<dbReference type="GO" id="GO:0003676">
    <property type="term" value="F:nucleic acid binding"/>
    <property type="evidence" value="ECO:0007669"/>
    <property type="project" value="InterPro"/>
</dbReference>
<feature type="domain" description="DDH" evidence="1">
    <location>
        <begin position="16"/>
        <end position="150"/>
    </location>
</feature>
<sequence length="321" mass="35675">MNQIIRTLKESDDFILLPHARIDGDALGSCLALARALRMLQKRVFIEFEEEIPRKFTFMLDEDFDVPPGFVPRVVAALDCGGSNMLGEREEKYKGKIDLAIDHHISHTEFAGYSLIVPTAAAACEIVYDIILALGLQIDKKMARDLFVGIISDTGCFKFSNTTPKTFRIGAHLTEIYGSFYKINFDLLDVKSIAQIKLEREVLETLEFNRNGQIASIIIDGHANKNGEDTDMFPQIPRRIEGVLVGITYKEQEKNVWRISLRGSEAIDVSMVCALFGGGGHKRAAGATLTGSIKEVKERILAAVNSALDESDQNGRNTQHK</sequence>
<gene>
    <name evidence="3" type="primary">nrnA_27</name>
    <name evidence="3" type="ORF">SDC9_101494</name>
</gene>
<dbReference type="Pfam" id="PF02272">
    <property type="entry name" value="DHHA1"/>
    <property type="match status" value="1"/>
</dbReference>
<dbReference type="SUPFAM" id="SSF64182">
    <property type="entry name" value="DHH phosphoesterases"/>
    <property type="match status" value="1"/>
</dbReference>
<evidence type="ECO:0000259" key="2">
    <source>
        <dbReference type="Pfam" id="PF02272"/>
    </source>
</evidence>
<evidence type="ECO:0000313" key="3">
    <source>
        <dbReference type="EMBL" id="MPM54714.1"/>
    </source>
</evidence>